<keyword evidence="2" id="KW-1185">Reference proteome</keyword>
<comment type="caution">
    <text evidence="1">The sequence shown here is derived from an EMBL/GenBank/DDBJ whole genome shotgun (WGS) entry which is preliminary data.</text>
</comment>
<evidence type="ECO:0008006" key="3">
    <source>
        <dbReference type="Google" id="ProtNLM"/>
    </source>
</evidence>
<reference evidence="1" key="1">
    <citation type="submission" date="2023-03" db="EMBL/GenBank/DDBJ databases">
        <title>Massive genome expansion in bonnet fungi (Mycena s.s.) driven by repeated elements and novel gene families across ecological guilds.</title>
        <authorList>
            <consortium name="Lawrence Berkeley National Laboratory"/>
            <person name="Harder C.B."/>
            <person name="Miyauchi S."/>
            <person name="Viragh M."/>
            <person name="Kuo A."/>
            <person name="Thoen E."/>
            <person name="Andreopoulos B."/>
            <person name="Lu D."/>
            <person name="Skrede I."/>
            <person name="Drula E."/>
            <person name="Henrissat B."/>
            <person name="Morin E."/>
            <person name="Kohler A."/>
            <person name="Barry K."/>
            <person name="LaButti K."/>
            <person name="Morin E."/>
            <person name="Salamov A."/>
            <person name="Lipzen A."/>
            <person name="Mereny Z."/>
            <person name="Hegedus B."/>
            <person name="Baldrian P."/>
            <person name="Stursova M."/>
            <person name="Weitz H."/>
            <person name="Taylor A."/>
            <person name="Grigoriev I.V."/>
            <person name="Nagy L.G."/>
            <person name="Martin F."/>
            <person name="Kauserud H."/>
        </authorList>
    </citation>
    <scope>NUCLEOTIDE SEQUENCE</scope>
    <source>
        <strain evidence="1">CBHHK182m</strain>
    </source>
</reference>
<organism evidence="1 2">
    <name type="scientific">Mycena metata</name>
    <dbReference type="NCBI Taxonomy" id="1033252"/>
    <lineage>
        <taxon>Eukaryota</taxon>
        <taxon>Fungi</taxon>
        <taxon>Dikarya</taxon>
        <taxon>Basidiomycota</taxon>
        <taxon>Agaricomycotina</taxon>
        <taxon>Agaricomycetes</taxon>
        <taxon>Agaricomycetidae</taxon>
        <taxon>Agaricales</taxon>
        <taxon>Marasmiineae</taxon>
        <taxon>Mycenaceae</taxon>
        <taxon>Mycena</taxon>
    </lineage>
</organism>
<dbReference type="AlphaFoldDB" id="A0AAD7I419"/>
<dbReference type="Proteomes" id="UP001215598">
    <property type="component" value="Unassembled WGS sequence"/>
</dbReference>
<dbReference type="EMBL" id="JARKIB010000131">
    <property type="protein sequence ID" value="KAJ7734602.1"/>
    <property type="molecule type" value="Genomic_DNA"/>
</dbReference>
<proteinExistence type="predicted"/>
<gene>
    <name evidence="1" type="ORF">B0H16DRAFT_1467456</name>
</gene>
<evidence type="ECO:0000313" key="2">
    <source>
        <dbReference type="Proteomes" id="UP001215598"/>
    </source>
</evidence>
<protein>
    <recommendedName>
        <fullName evidence="3">F-box domain-containing protein</fullName>
    </recommendedName>
</protein>
<accession>A0AAD7I419</accession>
<name>A0AAD7I419_9AGAR</name>
<sequence length="409" mass="46085">MFDAETDSILWGSSVTDEFFIFILLHWPKHNRHWLLPLEIWIEIFESACSDASVTFGDYNSARDRLCDCSPEWERVIIETGQFWKHLSITCLTPLTEVERHMASVLGHDLSMDVAIVLDVSDLWDPEFDEDDSELLFASEIQRSLQAVVLCLKAVTQSVRFWRRVCLSSATEEFMHAIVNALVHVPAPRLTSLLIACPSYPASLHRNCDNIYLNPPPLFRRVLPKLAFLRVLNAIVPWADPAYFSSMESIDFADLPVVAWPTPVDLVSSLVMSPKLEHLSFGGGGYLLTQQTVFPRFTLPALSTRQGRISEPTRAIFDRPRCQMLVGGFGHGRTFEDPNFGACGEGVTHGSRRATFEAVVCFARTQESKIAIHKVEYYHGYNIPVPSSTRDSPALIQSKVDKFILIPSL</sequence>
<evidence type="ECO:0000313" key="1">
    <source>
        <dbReference type="EMBL" id="KAJ7734602.1"/>
    </source>
</evidence>